<dbReference type="EMBL" id="QTUC01000001">
    <property type="protein sequence ID" value="REF36411.1"/>
    <property type="molecule type" value="Genomic_DNA"/>
</dbReference>
<accession>A0A3D9VGG4</accession>
<dbReference type="OrthoDB" id="622550at2"/>
<sequence length="458" mass="48936">MATYVGVSVADITPEKPVPLAGFAVRLVPWEKIRDPLSLQAFAFGTPGVDGRVTCSAVLVCADLLWWGPDLVASLTQRIAERYAIPPEAIVLHATHTHGAPQPGLTCSPLLGKGDPDYLDALQATVVDAVGRAIDRMVPVRLSRGVGTCRIGVNRRRARPDGWVLAPNPGGPVDPEVHVLRLSRVTGEGAHAEEAGSTEPHGSAASLTAESQGTMADETLAVLVHYTCHPTTSDAPQVSADYPGAMRDALRESLGEDVVISFLQGCCGDINPAVVRDGQFHRGGDAELAQLGSALAASVRDVLSGPMTDLPDGEVRVQTRTVDLPLATPSRDQLLALRDDEGIWGDWARHLLADPARLVDHVPLRLTLLSLSPELALLGFDAEVTVAYGFEVKRRSGSRVLPLPYTNGMVGYVVTDEQLRQGGYEPNESYPYIYRPGRWALGVEERVTAAVDAVLADL</sequence>
<dbReference type="Proteomes" id="UP000256485">
    <property type="component" value="Unassembled WGS sequence"/>
</dbReference>
<dbReference type="AlphaFoldDB" id="A0A3D9VGG4"/>
<evidence type="ECO:0000313" key="3">
    <source>
        <dbReference type="Proteomes" id="UP000256485"/>
    </source>
</evidence>
<protein>
    <recommendedName>
        <fullName evidence="4">Neutral/alkaline ceramidase-like enzyme</fullName>
    </recommendedName>
</protein>
<proteinExistence type="predicted"/>
<dbReference type="RefSeq" id="WP_147304653.1">
    <property type="nucleotide sequence ID" value="NZ_QTUC01000001.1"/>
</dbReference>
<evidence type="ECO:0000256" key="1">
    <source>
        <dbReference type="SAM" id="MobiDB-lite"/>
    </source>
</evidence>
<name>A0A3D9VGG4_THECX</name>
<reference evidence="2 3" key="1">
    <citation type="submission" date="2018-08" db="EMBL/GenBank/DDBJ databases">
        <title>Sequencing the genomes of 1000 actinobacteria strains.</title>
        <authorList>
            <person name="Klenk H.-P."/>
        </authorList>
    </citation>
    <scope>NUCLEOTIDE SEQUENCE [LARGE SCALE GENOMIC DNA]</scope>
    <source>
        <strain evidence="2 3">DSM 22891</strain>
    </source>
</reference>
<evidence type="ECO:0000313" key="2">
    <source>
        <dbReference type="EMBL" id="REF36411.1"/>
    </source>
</evidence>
<keyword evidence="3" id="KW-1185">Reference proteome</keyword>
<organism evidence="2 3">
    <name type="scientific">Thermasporomyces composti</name>
    <dbReference type="NCBI Taxonomy" id="696763"/>
    <lineage>
        <taxon>Bacteria</taxon>
        <taxon>Bacillati</taxon>
        <taxon>Actinomycetota</taxon>
        <taxon>Actinomycetes</taxon>
        <taxon>Propionibacteriales</taxon>
        <taxon>Nocardioidaceae</taxon>
        <taxon>Thermasporomyces</taxon>
    </lineage>
</organism>
<gene>
    <name evidence="2" type="ORF">DFJ64_1819</name>
</gene>
<evidence type="ECO:0008006" key="4">
    <source>
        <dbReference type="Google" id="ProtNLM"/>
    </source>
</evidence>
<feature type="region of interest" description="Disordered" evidence="1">
    <location>
        <begin position="187"/>
        <end position="209"/>
    </location>
</feature>
<comment type="caution">
    <text evidence="2">The sequence shown here is derived from an EMBL/GenBank/DDBJ whole genome shotgun (WGS) entry which is preliminary data.</text>
</comment>